<feature type="region of interest" description="Disordered" evidence="1">
    <location>
        <begin position="1"/>
        <end position="25"/>
    </location>
</feature>
<accession>A0A931LTD9</accession>
<evidence type="ECO:0000313" key="3">
    <source>
        <dbReference type="Proteomes" id="UP000727962"/>
    </source>
</evidence>
<dbReference type="EMBL" id="JACOSL010000001">
    <property type="protein sequence ID" value="MBI1755481.1"/>
    <property type="molecule type" value="Genomic_DNA"/>
</dbReference>
<feature type="compositionally biased region" description="Gly residues" evidence="1">
    <location>
        <begin position="260"/>
        <end position="273"/>
    </location>
</feature>
<gene>
    <name evidence="2" type="ORF">HYR64_00045</name>
</gene>
<evidence type="ECO:0000313" key="2">
    <source>
        <dbReference type="EMBL" id="MBI1755481.1"/>
    </source>
</evidence>
<reference evidence="2" key="1">
    <citation type="submission" date="2020-07" db="EMBL/GenBank/DDBJ databases">
        <title>Huge and variable diversity of episymbiotic CPR bacteria and DPANN archaea in groundwater ecosystems.</title>
        <authorList>
            <person name="He C.Y."/>
            <person name="Keren R."/>
            <person name="Whittaker M."/>
            <person name="Farag I.F."/>
            <person name="Doudna J."/>
            <person name="Cate J.H.D."/>
            <person name="Banfield J.F."/>
        </authorList>
    </citation>
    <scope>NUCLEOTIDE SEQUENCE</scope>
    <source>
        <strain evidence="2">NC_groundwater_17_Pr7_B-0.1um_64_12</strain>
    </source>
</reference>
<sequence>MQSPRRALPEEAARGPAAQAVEEAEAADVEADKMKARTQVSEAVTPILAAACLCSFLIGCKGSSNQWEKPHQQPAYRPKPYVPTTTAGIMIVASNDRARWNAMVNATGYKPRPDPFALSPVEQGFENRQEAERLASQIGYFPNVFVDLPPPSETGQAPEPQPRRRLAGVLIGDSVLAIIEMGNGRPPEIVRPGQQVPGTEWTVVSIDEDKAVLRRGGTRLPHEVVVHLEGRLSAAPPANVAQPTGRPQGQAQPTAPAAGGRAGGGRGGGRGGG</sequence>
<dbReference type="Gene3D" id="2.30.30.830">
    <property type="match status" value="1"/>
</dbReference>
<evidence type="ECO:0000256" key="1">
    <source>
        <dbReference type="SAM" id="MobiDB-lite"/>
    </source>
</evidence>
<feature type="region of interest" description="Disordered" evidence="1">
    <location>
        <begin position="235"/>
        <end position="273"/>
    </location>
</feature>
<proteinExistence type="predicted"/>
<comment type="caution">
    <text evidence="2">The sequence shown here is derived from an EMBL/GenBank/DDBJ whole genome shotgun (WGS) entry which is preliminary data.</text>
</comment>
<dbReference type="Proteomes" id="UP000727962">
    <property type="component" value="Unassembled WGS sequence"/>
</dbReference>
<organism evidence="2 3">
    <name type="scientific">Fimbriimonas ginsengisoli</name>
    <dbReference type="NCBI Taxonomy" id="1005039"/>
    <lineage>
        <taxon>Bacteria</taxon>
        <taxon>Bacillati</taxon>
        <taxon>Armatimonadota</taxon>
        <taxon>Fimbriimonadia</taxon>
        <taxon>Fimbriimonadales</taxon>
        <taxon>Fimbriimonadaceae</taxon>
        <taxon>Fimbriimonas</taxon>
    </lineage>
</organism>
<protein>
    <submittedName>
        <fullName evidence="2">Uncharacterized protein</fullName>
    </submittedName>
</protein>
<name>A0A931LTD9_FIMGI</name>
<feature type="compositionally biased region" description="Low complexity" evidence="1">
    <location>
        <begin position="245"/>
        <end position="259"/>
    </location>
</feature>
<dbReference type="AlphaFoldDB" id="A0A931LTD9"/>